<dbReference type="GeneID" id="98180264"/>
<dbReference type="RefSeq" id="XP_070921042.1">
    <property type="nucleotide sequence ID" value="XM_071064941.1"/>
</dbReference>
<evidence type="ECO:0000313" key="1">
    <source>
        <dbReference type="EMBL" id="GAB1319312.1"/>
    </source>
</evidence>
<comment type="caution">
    <text evidence="1">The sequence shown here is derived from an EMBL/GenBank/DDBJ whole genome shotgun (WGS) entry which is preliminary data.</text>
</comment>
<dbReference type="EMBL" id="BAAFSV010000005">
    <property type="protein sequence ID" value="GAB1319312.1"/>
    <property type="molecule type" value="Genomic_DNA"/>
</dbReference>
<evidence type="ECO:0000313" key="2">
    <source>
        <dbReference type="Proteomes" id="UP001628179"/>
    </source>
</evidence>
<dbReference type="Proteomes" id="UP001628179">
    <property type="component" value="Unassembled WGS sequence"/>
</dbReference>
<protein>
    <submittedName>
        <fullName evidence="1">Uncharacterized protein</fullName>
    </submittedName>
</protein>
<gene>
    <name evidence="1" type="ORF">MFIFM68171_09522</name>
</gene>
<keyword evidence="2" id="KW-1185">Reference proteome</keyword>
<accession>A0ABQ0GNG5</accession>
<name>A0ABQ0GNG5_9PEZI</name>
<proteinExistence type="predicted"/>
<organism evidence="1 2">
    <name type="scientific">Madurella fahalii</name>
    <dbReference type="NCBI Taxonomy" id="1157608"/>
    <lineage>
        <taxon>Eukaryota</taxon>
        <taxon>Fungi</taxon>
        <taxon>Dikarya</taxon>
        <taxon>Ascomycota</taxon>
        <taxon>Pezizomycotina</taxon>
        <taxon>Sordariomycetes</taxon>
        <taxon>Sordariomycetidae</taxon>
        <taxon>Sordariales</taxon>
        <taxon>Sordariales incertae sedis</taxon>
        <taxon>Madurella</taxon>
    </lineage>
</organism>
<reference evidence="1 2" key="1">
    <citation type="submission" date="2024-09" db="EMBL/GenBank/DDBJ databases">
        <title>Itraconazole resistance in Madurella fahalii resulting from another homologue of gene encoding cytochrome P450 14-alpha sterol demethylase (CYP51).</title>
        <authorList>
            <person name="Yoshioka I."/>
            <person name="Fahal A.H."/>
            <person name="Kaneko S."/>
            <person name="Yaguchi T."/>
        </authorList>
    </citation>
    <scope>NUCLEOTIDE SEQUENCE [LARGE SCALE GENOMIC DNA]</scope>
    <source>
        <strain evidence="1 2">IFM 68171</strain>
    </source>
</reference>
<sequence>MPDRSQYTAYSTATINPGLLQGNSWFLTSWSPWDPNGAHLDPNISQLDDAFRILGDMDNANGFVNAKATLNGFKMRQWNGVSPASEATLITNQWDDTSANLGPAMFEEVISAIRHVLPVFRYLNADGVREHFHAIINQLTELFERSDNTVNRVSGQTIHTANSHLEFLSQRHYRSPREC</sequence>